<organism evidence="1 2">
    <name type="scientific">Fluoribacter dumoffii</name>
    <dbReference type="NCBI Taxonomy" id="463"/>
    <lineage>
        <taxon>Bacteria</taxon>
        <taxon>Pseudomonadati</taxon>
        <taxon>Pseudomonadota</taxon>
        <taxon>Gammaproteobacteria</taxon>
        <taxon>Legionellales</taxon>
        <taxon>Legionellaceae</taxon>
        <taxon>Fluoribacter</taxon>
    </lineage>
</organism>
<evidence type="ECO:0000313" key="1">
    <source>
        <dbReference type="EMBL" id="STO91739.1"/>
    </source>
</evidence>
<gene>
    <name evidence="1" type="ORF">NCTC11370_03717</name>
</gene>
<evidence type="ECO:0000313" key="2">
    <source>
        <dbReference type="Proteomes" id="UP000254554"/>
    </source>
</evidence>
<dbReference type="Proteomes" id="UP000254554">
    <property type="component" value="Unassembled WGS sequence"/>
</dbReference>
<dbReference type="AlphaFoldDB" id="A0A377IU60"/>
<accession>A0A377IU60</accession>
<name>A0A377IU60_9GAMM</name>
<keyword evidence="2" id="KW-1185">Reference proteome</keyword>
<protein>
    <submittedName>
        <fullName evidence="1">Uncharacterized protein</fullName>
    </submittedName>
</protein>
<proteinExistence type="predicted"/>
<reference evidence="1 2" key="1">
    <citation type="submission" date="2018-06" db="EMBL/GenBank/DDBJ databases">
        <authorList>
            <consortium name="Pathogen Informatics"/>
            <person name="Doyle S."/>
        </authorList>
    </citation>
    <scope>NUCLEOTIDE SEQUENCE [LARGE SCALE GENOMIC DNA]</scope>
    <source>
        <strain evidence="1 2">NCTC11370</strain>
    </source>
</reference>
<dbReference type="EMBL" id="UGGT01000004">
    <property type="protein sequence ID" value="STO91739.1"/>
    <property type="molecule type" value="Genomic_DNA"/>
</dbReference>
<sequence length="53" mass="6499">MTSVFELMNENIKVIILPYSYSSYFKIFYKKIYDRFTKFNLKIEIKFISSENL</sequence>